<keyword evidence="3" id="KW-1185">Reference proteome</keyword>
<name>A0AAV5T352_9BILA</name>
<comment type="caution">
    <text evidence="2">The sequence shown here is derived from an EMBL/GenBank/DDBJ whole genome shotgun (WGS) entry which is preliminary data.</text>
</comment>
<sequence length="89" mass="9906">ESPYFQAAPSVATCQEPAWGRAASVRDDAGHLQGSRPPPSTCEHGSMEAWSEQHGRIRGRFRPPSVLRRLLYSWVSIIERLPARPLILG</sequence>
<accession>A0AAV5T352</accession>
<evidence type="ECO:0000256" key="1">
    <source>
        <dbReference type="SAM" id="MobiDB-lite"/>
    </source>
</evidence>
<protein>
    <submittedName>
        <fullName evidence="2">Uncharacterized protein</fullName>
    </submittedName>
</protein>
<reference evidence="2" key="1">
    <citation type="submission" date="2023-10" db="EMBL/GenBank/DDBJ databases">
        <title>Genome assembly of Pristionchus species.</title>
        <authorList>
            <person name="Yoshida K."/>
            <person name="Sommer R.J."/>
        </authorList>
    </citation>
    <scope>NUCLEOTIDE SEQUENCE</scope>
    <source>
        <strain evidence="2">RS0144</strain>
    </source>
</reference>
<evidence type="ECO:0000313" key="2">
    <source>
        <dbReference type="EMBL" id="GMS87283.1"/>
    </source>
</evidence>
<dbReference type="AlphaFoldDB" id="A0AAV5T352"/>
<gene>
    <name evidence="2" type="ORF">PENTCL1PPCAC_9458</name>
</gene>
<dbReference type="EMBL" id="BTSX01000003">
    <property type="protein sequence ID" value="GMS87283.1"/>
    <property type="molecule type" value="Genomic_DNA"/>
</dbReference>
<proteinExistence type="predicted"/>
<feature type="non-terminal residue" evidence="2">
    <location>
        <position position="1"/>
    </location>
</feature>
<organism evidence="2 3">
    <name type="scientific">Pristionchus entomophagus</name>
    <dbReference type="NCBI Taxonomy" id="358040"/>
    <lineage>
        <taxon>Eukaryota</taxon>
        <taxon>Metazoa</taxon>
        <taxon>Ecdysozoa</taxon>
        <taxon>Nematoda</taxon>
        <taxon>Chromadorea</taxon>
        <taxon>Rhabditida</taxon>
        <taxon>Rhabditina</taxon>
        <taxon>Diplogasteromorpha</taxon>
        <taxon>Diplogasteroidea</taxon>
        <taxon>Neodiplogasteridae</taxon>
        <taxon>Pristionchus</taxon>
    </lineage>
</organism>
<dbReference type="Proteomes" id="UP001432027">
    <property type="component" value="Unassembled WGS sequence"/>
</dbReference>
<feature type="region of interest" description="Disordered" evidence="1">
    <location>
        <begin position="25"/>
        <end position="49"/>
    </location>
</feature>
<evidence type="ECO:0000313" key="3">
    <source>
        <dbReference type="Proteomes" id="UP001432027"/>
    </source>
</evidence>